<comment type="caution">
    <text evidence="1">The sequence shown here is derived from an EMBL/GenBank/DDBJ whole genome shotgun (WGS) entry which is preliminary data.</text>
</comment>
<name>A0ACB9FYY5_9ASTR</name>
<evidence type="ECO:0000313" key="2">
    <source>
        <dbReference type="Proteomes" id="UP001056120"/>
    </source>
</evidence>
<organism evidence="1 2">
    <name type="scientific">Smallanthus sonchifolius</name>
    <dbReference type="NCBI Taxonomy" id="185202"/>
    <lineage>
        <taxon>Eukaryota</taxon>
        <taxon>Viridiplantae</taxon>
        <taxon>Streptophyta</taxon>
        <taxon>Embryophyta</taxon>
        <taxon>Tracheophyta</taxon>
        <taxon>Spermatophyta</taxon>
        <taxon>Magnoliopsida</taxon>
        <taxon>eudicotyledons</taxon>
        <taxon>Gunneridae</taxon>
        <taxon>Pentapetalae</taxon>
        <taxon>asterids</taxon>
        <taxon>campanulids</taxon>
        <taxon>Asterales</taxon>
        <taxon>Asteraceae</taxon>
        <taxon>Asteroideae</taxon>
        <taxon>Heliantheae alliance</taxon>
        <taxon>Millerieae</taxon>
        <taxon>Smallanthus</taxon>
    </lineage>
</organism>
<sequence length="271" mass="31391">MPSYHAKFSSSSVSYQKQIPSQVVEWGMMSMCEAERRLLANALLDISNEWFVLLSEACIPLQNFKIIYRYISRSRFRFSFMGAFDESGTNGSGRYDHKMLPEVNICQWRNRRLAVDIIKDVTYYPTFEQFCRPACYVDEHYFPIMLTNQSPYSLANRSLTYVNWSKVCDLSSVHDIKSFTSRFKGKDILVHVLHTRKSRNLEVTFLVSIITTGVNIDFYESNGLAFDFRLLFSIKGVVMETLLFDPAPMRREPPDPTGENCMAYESNVLSM</sequence>
<proteinExistence type="predicted"/>
<gene>
    <name evidence="1" type="ORF">L1987_45795</name>
</gene>
<reference evidence="2" key="1">
    <citation type="journal article" date="2022" name="Mol. Ecol. Resour.">
        <title>The genomes of chicory, endive, great burdock and yacon provide insights into Asteraceae palaeo-polyploidization history and plant inulin production.</title>
        <authorList>
            <person name="Fan W."/>
            <person name="Wang S."/>
            <person name="Wang H."/>
            <person name="Wang A."/>
            <person name="Jiang F."/>
            <person name="Liu H."/>
            <person name="Zhao H."/>
            <person name="Xu D."/>
            <person name="Zhang Y."/>
        </authorList>
    </citation>
    <scope>NUCLEOTIDE SEQUENCE [LARGE SCALE GENOMIC DNA]</scope>
    <source>
        <strain evidence="2">cv. Yunnan</strain>
    </source>
</reference>
<dbReference type="EMBL" id="CM042032">
    <property type="protein sequence ID" value="KAI3776035.1"/>
    <property type="molecule type" value="Genomic_DNA"/>
</dbReference>
<dbReference type="Proteomes" id="UP001056120">
    <property type="component" value="Linkage Group LG15"/>
</dbReference>
<reference evidence="1 2" key="2">
    <citation type="journal article" date="2022" name="Mol. Ecol. Resour.">
        <title>The genomes of chicory, endive, great burdock and yacon provide insights into Asteraceae paleo-polyploidization history and plant inulin production.</title>
        <authorList>
            <person name="Fan W."/>
            <person name="Wang S."/>
            <person name="Wang H."/>
            <person name="Wang A."/>
            <person name="Jiang F."/>
            <person name="Liu H."/>
            <person name="Zhao H."/>
            <person name="Xu D."/>
            <person name="Zhang Y."/>
        </authorList>
    </citation>
    <scope>NUCLEOTIDE SEQUENCE [LARGE SCALE GENOMIC DNA]</scope>
    <source>
        <strain evidence="2">cv. Yunnan</strain>
        <tissue evidence="1">Leaves</tissue>
    </source>
</reference>
<protein>
    <submittedName>
        <fullName evidence="1">Uncharacterized protein</fullName>
    </submittedName>
</protein>
<evidence type="ECO:0000313" key="1">
    <source>
        <dbReference type="EMBL" id="KAI3776035.1"/>
    </source>
</evidence>
<keyword evidence="2" id="KW-1185">Reference proteome</keyword>
<accession>A0ACB9FYY5</accession>